<feature type="chain" id="PRO_5046863559" evidence="1">
    <location>
        <begin position="20"/>
        <end position="334"/>
    </location>
</feature>
<evidence type="ECO:0000313" key="4">
    <source>
        <dbReference type="Proteomes" id="UP001172708"/>
    </source>
</evidence>
<evidence type="ECO:0000313" key="3">
    <source>
        <dbReference type="EMBL" id="MDN4481662.1"/>
    </source>
</evidence>
<name>A0ABT8GJP9_9MICO</name>
<dbReference type="InterPro" id="IPR007921">
    <property type="entry name" value="CHAP_dom"/>
</dbReference>
<dbReference type="RefSeq" id="WP_301143388.1">
    <property type="nucleotide sequence ID" value="NZ_JAUHQA010000001.1"/>
</dbReference>
<feature type="signal peptide" evidence="1">
    <location>
        <begin position="1"/>
        <end position="19"/>
    </location>
</feature>
<feature type="domain" description="Peptidase C51" evidence="2">
    <location>
        <begin position="212"/>
        <end position="298"/>
    </location>
</feature>
<dbReference type="Gene3D" id="3.90.1720.10">
    <property type="entry name" value="endopeptidase domain like (from Nostoc punctiforme)"/>
    <property type="match status" value="1"/>
</dbReference>
<proteinExistence type="predicted"/>
<dbReference type="Gene3D" id="2.30.30.40">
    <property type="entry name" value="SH3 Domains"/>
    <property type="match status" value="1"/>
</dbReference>
<evidence type="ECO:0000256" key="1">
    <source>
        <dbReference type="SAM" id="SignalP"/>
    </source>
</evidence>
<comment type="caution">
    <text evidence="3">The sequence shown here is derived from an EMBL/GenBank/DDBJ whole genome shotgun (WGS) entry which is preliminary data.</text>
</comment>
<accession>A0ABT8GJP9</accession>
<reference evidence="3" key="1">
    <citation type="submission" date="2023-06" db="EMBL/GenBank/DDBJ databases">
        <title>Egi l300058.</title>
        <authorList>
            <person name="Gao L."/>
            <person name="Fang B.-Z."/>
            <person name="Li W.-J."/>
        </authorList>
    </citation>
    <scope>NUCLEOTIDE SEQUENCE</scope>
    <source>
        <strain evidence="3">EGI L300058</strain>
    </source>
</reference>
<dbReference type="Proteomes" id="UP001172708">
    <property type="component" value="Unassembled WGS sequence"/>
</dbReference>
<organism evidence="3 4">
    <name type="scientific">Demequina muriae</name>
    <dbReference type="NCBI Taxonomy" id="3051664"/>
    <lineage>
        <taxon>Bacteria</taxon>
        <taxon>Bacillati</taxon>
        <taxon>Actinomycetota</taxon>
        <taxon>Actinomycetes</taxon>
        <taxon>Micrococcales</taxon>
        <taxon>Demequinaceae</taxon>
        <taxon>Demequina</taxon>
    </lineage>
</organism>
<keyword evidence="4" id="KW-1185">Reference proteome</keyword>
<evidence type="ECO:0000259" key="2">
    <source>
        <dbReference type="Pfam" id="PF05257"/>
    </source>
</evidence>
<dbReference type="Pfam" id="PF05257">
    <property type="entry name" value="CHAP"/>
    <property type="match status" value="1"/>
</dbReference>
<sequence length="334" mass="36555">MAVAVAVALTAVWPTAASAAAADSAATTSVASTEAASMVPSGIDAGFDDYVWVSSTKVDFRAGASPSSSVRATAHQDSRILATGQQKGGWREFKVRGVYGWAPASHFTHRKPAWDPIWVTVTSRTLHLRFFPGVSSTVETTAYKGDRGMFTGVERGGWWELKINGQYSWTPAQYVSVGGFYSPSKAIEVGKSQVGYREPSWRNNKYNDWINGNEAWCSVFVSWVYGHSGYAAGVPKRKHFDDYFADLRRAGVLDYSPQTSELRKGDVVLMDWGRSGGPSHTGIVDRVSGDTLWLVEGNTTDGTGNSERGVFYRQRGIVSVYAWYRPSDYALATH</sequence>
<protein>
    <submittedName>
        <fullName evidence="3">CHAP domain-containing protein</fullName>
    </submittedName>
</protein>
<keyword evidence="1" id="KW-0732">Signal</keyword>
<gene>
    <name evidence="3" type="ORF">QQX02_12095</name>
</gene>
<dbReference type="EMBL" id="JAUHQA010000001">
    <property type="protein sequence ID" value="MDN4481662.1"/>
    <property type="molecule type" value="Genomic_DNA"/>
</dbReference>